<dbReference type="EMBL" id="SLUN01000002">
    <property type="protein sequence ID" value="TCL76414.1"/>
    <property type="molecule type" value="Genomic_DNA"/>
</dbReference>
<reference evidence="1 2" key="1">
    <citation type="submission" date="2019-03" db="EMBL/GenBank/DDBJ databases">
        <title>Genomic Encyclopedia of Type Strains, Phase IV (KMG-IV): sequencing the most valuable type-strain genomes for metagenomic binning, comparative biology and taxonomic classification.</title>
        <authorList>
            <person name="Goeker M."/>
        </authorList>
    </citation>
    <scope>NUCLEOTIDE SEQUENCE [LARGE SCALE GENOMIC DNA]</scope>
    <source>
        <strain evidence="1 2">LX-B</strain>
    </source>
</reference>
<evidence type="ECO:0000313" key="1">
    <source>
        <dbReference type="EMBL" id="TCL76414.1"/>
    </source>
</evidence>
<proteinExistence type="predicted"/>
<organism evidence="1 2">
    <name type="scientific">Hydrogenispora ethanolica</name>
    <dbReference type="NCBI Taxonomy" id="1082276"/>
    <lineage>
        <taxon>Bacteria</taxon>
        <taxon>Bacillati</taxon>
        <taxon>Bacillota</taxon>
        <taxon>Hydrogenispora</taxon>
    </lineage>
</organism>
<dbReference type="RefSeq" id="WP_132012596.1">
    <property type="nucleotide sequence ID" value="NZ_SLUN01000002.1"/>
</dbReference>
<protein>
    <recommendedName>
        <fullName evidence="3">Spore germination protein GerPA/GerPF</fullName>
    </recommendedName>
</protein>
<dbReference type="OrthoDB" id="2666601at2"/>
<name>A0A4R1SAZ8_HYDET</name>
<accession>A0A4R1SAZ8</accession>
<dbReference type="Proteomes" id="UP000295008">
    <property type="component" value="Unassembled WGS sequence"/>
</dbReference>
<evidence type="ECO:0000313" key="2">
    <source>
        <dbReference type="Proteomes" id="UP000295008"/>
    </source>
</evidence>
<sequence>MDLHIRIEKLEVTSIASSSGIFSGDNRHHHWSAISKTNTGLDLEGDSSRSSQCINIVCDPNFIDTLETTVRPGEPGRGE</sequence>
<keyword evidence="2" id="KW-1185">Reference proteome</keyword>
<gene>
    <name evidence="1" type="ORF">EDC14_1002173</name>
</gene>
<dbReference type="AlphaFoldDB" id="A0A4R1SAZ8"/>
<evidence type="ECO:0008006" key="3">
    <source>
        <dbReference type="Google" id="ProtNLM"/>
    </source>
</evidence>
<comment type="caution">
    <text evidence="1">The sequence shown here is derived from an EMBL/GenBank/DDBJ whole genome shotgun (WGS) entry which is preliminary data.</text>
</comment>